<evidence type="ECO:0000313" key="3">
    <source>
        <dbReference type="Proteomes" id="UP001183607"/>
    </source>
</evidence>
<feature type="region of interest" description="Disordered" evidence="1">
    <location>
        <begin position="38"/>
        <end position="64"/>
    </location>
</feature>
<gene>
    <name evidence="2" type="ORF">RM574_06870</name>
</gene>
<evidence type="ECO:0000313" key="2">
    <source>
        <dbReference type="EMBL" id="MDT0415213.1"/>
    </source>
</evidence>
<accession>A0ABD5E3H7</accession>
<dbReference type="InterPro" id="IPR015797">
    <property type="entry name" value="NUDIX_hydrolase-like_dom_sf"/>
</dbReference>
<dbReference type="AlphaFoldDB" id="A0ABD5E3H7"/>
<reference evidence="3" key="1">
    <citation type="submission" date="2023-07" db="EMBL/GenBank/DDBJ databases">
        <title>30 novel species of actinomycetes from the DSMZ collection.</title>
        <authorList>
            <person name="Nouioui I."/>
        </authorList>
    </citation>
    <scope>NUCLEOTIDE SEQUENCE [LARGE SCALE GENOMIC DNA]</scope>
    <source>
        <strain evidence="3">DSM 41982</strain>
    </source>
</reference>
<proteinExistence type="predicted"/>
<dbReference type="EMBL" id="JAVRER010000007">
    <property type="protein sequence ID" value="MDT0415213.1"/>
    <property type="molecule type" value="Genomic_DNA"/>
</dbReference>
<sequence>MPARGPGSDTVVREVAEETGCTAVVEHLLGVGPRFVPADRARRPAPVGRDEPALGGARTIRTAK</sequence>
<comment type="caution">
    <text evidence="2">The sequence shown here is derived from an EMBL/GenBank/DDBJ whole genome shotgun (WGS) entry which is preliminary data.</text>
</comment>
<evidence type="ECO:0000256" key="1">
    <source>
        <dbReference type="SAM" id="MobiDB-lite"/>
    </source>
</evidence>
<name>A0ABD5E3H7_9ACTN</name>
<protein>
    <recommendedName>
        <fullName evidence="4">NUDIX domain-containing protein</fullName>
    </recommendedName>
</protein>
<organism evidence="2 3">
    <name type="scientific">Streptomyces evansiae</name>
    <dbReference type="NCBI Taxonomy" id="3075535"/>
    <lineage>
        <taxon>Bacteria</taxon>
        <taxon>Bacillati</taxon>
        <taxon>Actinomycetota</taxon>
        <taxon>Actinomycetes</taxon>
        <taxon>Kitasatosporales</taxon>
        <taxon>Streptomycetaceae</taxon>
        <taxon>Streptomyces</taxon>
    </lineage>
</organism>
<feature type="compositionally biased region" description="Basic and acidic residues" evidence="1">
    <location>
        <begin position="38"/>
        <end position="52"/>
    </location>
</feature>
<dbReference type="RefSeq" id="WP_175417756.1">
    <property type="nucleotide sequence ID" value="NZ_JAVRER010000007.1"/>
</dbReference>
<evidence type="ECO:0008006" key="4">
    <source>
        <dbReference type="Google" id="ProtNLM"/>
    </source>
</evidence>
<dbReference type="Proteomes" id="UP001183607">
    <property type="component" value="Unassembled WGS sequence"/>
</dbReference>
<dbReference type="SUPFAM" id="SSF55811">
    <property type="entry name" value="Nudix"/>
    <property type="match status" value="1"/>
</dbReference>